<organism evidence="1 2">
    <name type="scientific">Stereocaulon virgatum</name>
    <dbReference type="NCBI Taxonomy" id="373712"/>
    <lineage>
        <taxon>Eukaryota</taxon>
        <taxon>Fungi</taxon>
        <taxon>Dikarya</taxon>
        <taxon>Ascomycota</taxon>
        <taxon>Pezizomycotina</taxon>
        <taxon>Lecanoromycetes</taxon>
        <taxon>OSLEUM clade</taxon>
        <taxon>Lecanoromycetidae</taxon>
        <taxon>Lecanorales</taxon>
        <taxon>Lecanorineae</taxon>
        <taxon>Stereocaulaceae</taxon>
        <taxon>Stereocaulon</taxon>
    </lineage>
</organism>
<evidence type="ECO:0000313" key="1">
    <source>
        <dbReference type="EMBL" id="KAL2040112.1"/>
    </source>
</evidence>
<protein>
    <submittedName>
        <fullName evidence="1">Uncharacterized protein</fullName>
    </submittedName>
</protein>
<evidence type="ECO:0000313" key="2">
    <source>
        <dbReference type="Proteomes" id="UP001590950"/>
    </source>
</evidence>
<dbReference type="Proteomes" id="UP001590950">
    <property type="component" value="Unassembled WGS sequence"/>
</dbReference>
<dbReference type="EMBL" id="JBEFKJ010000022">
    <property type="protein sequence ID" value="KAL2040112.1"/>
    <property type="molecule type" value="Genomic_DNA"/>
</dbReference>
<comment type="caution">
    <text evidence="1">The sequence shown here is derived from an EMBL/GenBank/DDBJ whole genome shotgun (WGS) entry which is preliminary data.</text>
</comment>
<proteinExistence type="predicted"/>
<sequence>MVAGSEHIKTQSIEAFPTFRRPDARHLLKRKSTCQMMSQYSLSVSPSKLREKDKVSHSKCTAIQDIFVTSVRQINDEAGGVRVLTVANHEDLETTSLHLSQTSVGRKDTAVLSRLPT</sequence>
<keyword evidence="2" id="KW-1185">Reference proteome</keyword>
<accession>A0ABR4A6U3</accession>
<gene>
    <name evidence="1" type="ORF">N7G274_007015</name>
</gene>
<reference evidence="1 2" key="1">
    <citation type="submission" date="2024-09" db="EMBL/GenBank/DDBJ databases">
        <title>Rethinking Asexuality: The Enigmatic Case of Functional Sexual Genes in Lepraria (Stereocaulaceae).</title>
        <authorList>
            <person name="Doellman M."/>
            <person name="Sun Y."/>
            <person name="Barcenas-Pena A."/>
            <person name="Lumbsch H.T."/>
            <person name="Grewe F."/>
        </authorList>
    </citation>
    <scope>NUCLEOTIDE SEQUENCE [LARGE SCALE GENOMIC DNA]</scope>
    <source>
        <strain evidence="1 2">Mercado 3170</strain>
    </source>
</reference>
<name>A0ABR4A6U3_9LECA</name>